<feature type="region of interest" description="Disordered" evidence="1">
    <location>
        <begin position="87"/>
        <end position="125"/>
    </location>
</feature>
<protein>
    <submittedName>
        <fullName evidence="2">Uncharacterized protein</fullName>
    </submittedName>
</protein>
<evidence type="ECO:0000313" key="3">
    <source>
        <dbReference type="Proteomes" id="UP000521943"/>
    </source>
</evidence>
<feature type="region of interest" description="Disordered" evidence="1">
    <location>
        <begin position="1"/>
        <end position="72"/>
    </location>
</feature>
<accession>A0A8H6MFQ1</accession>
<name>A0A8H6MFQ1_9AGAR</name>
<organism evidence="2 3">
    <name type="scientific">Ephemerocybe angulata</name>
    <dbReference type="NCBI Taxonomy" id="980116"/>
    <lineage>
        <taxon>Eukaryota</taxon>
        <taxon>Fungi</taxon>
        <taxon>Dikarya</taxon>
        <taxon>Basidiomycota</taxon>
        <taxon>Agaricomycotina</taxon>
        <taxon>Agaricomycetes</taxon>
        <taxon>Agaricomycetidae</taxon>
        <taxon>Agaricales</taxon>
        <taxon>Agaricineae</taxon>
        <taxon>Psathyrellaceae</taxon>
        <taxon>Ephemerocybe</taxon>
    </lineage>
</organism>
<comment type="caution">
    <text evidence="2">The sequence shown here is derived from an EMBL/GenBank/DDBJ whole genome shotgun (WGS) entry which is preliminary data.</text>
</comment>
<feature type="compositionally biased region" description="Basic and acidic residues" evidence="1">
    <location>
        <begin position="7"/>
        <end position="17"/>
    </location>
</feature>
<gene>
    <name evidence="2" type="ORF">DFP72DRAFT_1040239</name>
</gene>
<evidence type="ECO:0000313" key="2">
    <source>
        <dbReference type="EMBL" id="KAF6764434.1"/>
    </source>
</evidence>
<dbReference type="EMBL" id="JACGCI010000004">
    <property type="protein sequence ID" value="KAF6764434.1"/>
    <property type="molecule type" value="Genomic_DNA"/>
</dbReference>
<feature type="non-terminal residue" evidence="2">
    <location>
        <position position="261"/>
    </location>
</feature>
<feature type="compositionally biased region" description="Basic and acidic residues" evidence="1">
    <location>
        <begin position="106"/>
        <end position="116"/>
    </location>
</feature>
<evidence type="ECO:0000256" key="1">
    <source>
        <dbReference type="SAM" id="MobiDB-lite"/>
    </source>
</evidence>
<feature type="compositionally biased region" description="Basic residues" evidence="1">
    <location>
        <begin position="18"/>
        <end position="29"/>
    </location>
</feature>
<dbReference type="OrthoDB" id="3069197at2759"/>
<sequence>MDPPDQAPDRHEPPRTRDRVKKWLTKHLIKSSTPSPSRSREPSHTKGSRLWTPHPPLGTTAKPTEGTNQAPIDEGDAIENLNRDEQDALDNPASMPPQLASSTDRPTLDINRERHSSPAYEPPSTGRKFYEAIKTTLRTIERTTDVFTPLKSTAAALLVICDTIDAYGGNREEFERLLKRVDAISSIMESWPTDASQGAEDRFSGLSRTLVDMQNLLMSKVNENRSKLERALLTAQDGQEVLKLTREIELAMEIALFEATA</sequence>
<reference evidence="2 3" key="1">
    <citation type="submission" date="2020-07" db="EMBL/GenBank/DDBJ databases">
        <title>Comparative genomics of pyrophilous fungi reveals a link between fire events and developmental genes.</title>
        <authorList>
            <consortium name="DOE Joint Genome Institute"/>
            <person name="Steindorff A.S."/>
            <person name="Carver A."/>
            <person name="Calhoun S."/>
            <person name="Stillman K."/>
            <person name="Liu H."/>
            <person name="Lipzen A."/>
            <person name="Pangilinan J."/>
            <person name="Labutti K."/>
            <person name="Bruns T.D."/>
            <person name="Grigoriev I.V."/>
        </authorList>
    </citation>
    <scope>NUCLEOTIDE SEQUENCE [LARGE SCALE GENOMIC DNA]</scope>
    <source>
        <strain evidence="2 3">CBS 144469</strain>
    </source>
</reference>
<dbReference type="InterPro" id="IPR059179">
    <property type="entry name" value="MLKL-like_MCAfunc"/>
</dbReference>
<dbReference type="AlphaFoldDB" id="A0A8H6MFQ1"/>
<feature type="compositionally biased region" description="Polar residues" evidence="1">
    <location>
        <begin position="61"/>
        <end position="70"/>
    </location>
</feature>
<keyword evidence="3" id="KW-1185">Reference proteome</keyword>
<proteinExistence type="predicted"/>
<dbReference type="CDD" id="cd21037">
    <property type="entry name" value="MLKL_NTD"/>
    <property type="match status" value="1"/>
</dbReference>
<dbReference type="Proteomes" id="UP000521943">
    <property type="component" value="Unassembled WGS sequence"/>
</dbReference>